<name>A0ABW2Y789_9BIFI</name>
<evidence type="ECO:0000256" key="3">
    <source>
        <dbReference type="ARBA" id="ARBA00022723"/>
    </source>
</evidence>
<keyword evidence="2" id="KW-0808">Transferase</keyword>
<dbReference type="PANTHER" id="PTHR13778:SF47">
    <property type="entry name" value="LIPOPOLYSACCHARIDE 1,3-GALACTOSYLTRANSFERASE"/>
    <property type="match status" value="1"/>
</dbReference>
<organism evidence="4 5">
    <name type="scientific">Alloscardovia venturai</name>
    <dbReference type="NCBI Taxonomy" id="1769421"/>
    <lineage>
        <taxon>Bacteria</taxon>
        <taxon>Bacillati</taxon>
        <taxon>Actinomycetota</taxon>
        <taxon>Actinomycetes</taxon>
        <taxon>Bifidobacteriales</taxon>
        <taxon>Bifidobacteriaceae</taxon>
        <taxon>Alloscardovia</taxon>
    </lineage>
</organism>
<gene>
    <name evidence="4" type="ORF">ACFQY8_05625</name>
</gene>
<dbReference type="PANTHER" id="PTHR13778">
    <property type="entry name" value="GLYCOSYLTRANSFERASE 8 DOMAIN-CONTAINING PROTEIN"/>
    <property type="match status" value="1"/>
</dbReference>
<dbReference type="RefSeq" id="WP_377938913.1">
    <property type="nucleotide sequence ID" value="NZ_JBHTHQ010000021.1"/>
</dbReference>
<dbReference type="Gene3D" id="3.90.550.10">
    <property type="entry name" value="Spore Coat Polysaccharide Biosynthesis Protein SpsA, Chain A"/>
    <property type="match status" value="1"/>
</dbReference>
<keyword evidence="1" id="KW-0328">Glycosyltransferase</keyword>
<keyword evidence="3" id="KW-0479">Metal-binding</keyword>
<keyword evidence="5" id="KW-1185">Reference proteome</keyword>
<dbReference type="InterPro" id="IPR029044">
    <property type="entry name" value="Nucleotide-diphossugar_trans"/>
</dbReference>
<protein>
    <submittedName>
        <fullName evidence="4">Glycosyltransferase</fullName>
    </submittedName>
</protein>
<dbReference type="Pfam" id="PF01501">
    <property type="entry name" value="Glyco_transf_8"/>
    <property type="match status" value="1"/>
</dbReference>
<proteinExistence type="predicted"/>
<dbReference type="EMBL" id="JBHTHQ010000021">
    <property type="protein sequence ID" value="MFD0705220.1"/>
    <property type="molecule type" value="Genomic_DNA"/>
</dbReference>
<reference evidence="5" key="1">
    <citation type="journal article" date="2019" name="Int. J. Syst. Evol. Microbiol.">
        <title>The Global Catalogue of Microorganisms (GCM) 10K type strain sequencing project: providing services to taxonomists for standard genome sequencing and annotation.</title>
        <authorList>
            <consortium name="The Broad Institute Genomics Platform"/>
            <consortium name="The Broad Institute Genome Sequencing Center for Infectious Disease"/>
            <person name="Wu L."/>
            <person name="Ma J."/>
        </authorList>
    </citation>
    <scope>NUCLEOTIDE SEQUENCE [LARGE SCALE GENOMIC DNA]</scope>
    <source>
        <strain evidence="5">CCM 8604</strain>
    </source>
</reference>
<dbReference type="InterPro" id="IPR050748">
    <property type="entry name" value="Glycosyltrans_8_dom-fam"/>
</dbReference>
<evidence type="ECO:0000313" key="5">
    <source>
        <dbReference type="Proteomes" id="UP001597036"/>
    </source>
</evidence>
<dbReference type="Proteomes" id="UP001597036">
    <property type="component" value="Unassembled WGS sequence"/>
</dbReference>
<evidence type="ECO:0000313" key="4">
    <source>
        <dbReference type="EMBL" id="MFD0705220.1"/>
    </source>
</evidence>
<evidence type="ECO:0000256" key="2">
    <source>
        <dbReference type="ARBA" id="ARBA00022679"/>
    </source>
</evidence>
<sequence>MNIMYCGDNAMMDGLVISLMSITEHVSEPLNIYVLTATIKTAQKSYEPLSYEQAIYLDELVKGENPASSVELVDITDIFNVHVPIANMNTRFTPNCMLRLYADLVPQIPDRVLYLDTDVICRENFRDMYSQDLTGHELAGILDYYGSWFFKRNYLKLTRDYLNSGVLLLNMKYIRETGLFAQCRIRCQTKQMFMPDQSALNKLCATKLVLKRRYNEQRRLHKNTVFQHFTTTFRFFPTVRTVTVKPWDVDRVHSELGLHEYDELLEKYEQLSHDLEVLNN</sequence>
<dbReference type="SUPFAM" id="SSF53448">
    <property type="entry name" value="Nucleotide-diphospho-sugar transferases"/>
    <property type="match status" value="1"/>
</dbReference>
<evidence type="ECO:0000256" key="1">
    <source>
        <dbReference type="ARBA" id="ARBA00022676"/>
    </source>
</evidence>
<dbReference type="InterPro" id="IPR002495">
    <property type="entry name" value="Glyco_trans_8"/>
</dbReference>
<accession>A0ABW2Y789</accession>
<comment type="caution">
    <text evidence="4">The sequence shown here is derived from an EMBL/GenBank/DDBJ whole genome shotgun (WGS) entry which is preliminary data.</text>
</comment>